<dbReference type="PROSITE" id="PS50096">
    <property type="entry name" value="IQ"/>
    <property type="match status" value="1"/>
</dbReference>
<evidence type="ECO:0000256" key="3">
    <source>
        <dbReference type="ARBA" id="ARBA00023054"/>
    </source>
</evidence>
<feature type="region of interest" description="Disordered" evidence="8">
    <location>
        <begin position="1584"/>
        <end position="1667"/>
    </location>
</feature>
<dbReference type="Pfam" id="PF00612">
    <property type="entry name" value="IQ"/>
    <property type="match status" value="1"/>
</dbReference>
<keyword evidence="5 6" id="KW-0505">Motor protein</keyword>
<evidence type="ECO:0000256" key="2">
    <source>
        <dbReference type="ARBA" id="ARBA00022840"/>
    </source>
</evidence>
<gene>
    <name evidence="10" type="ORF">MNOR_LOCUS2402</name>
</gene>
<dbReference type="Pfam" id="PF00063">
    <property type="entry name" value="Myosin_head"/>
    <property type="match status" value="1"/>
</dbReference>
<dbReference type="GO" id="GO:0031032">
    <property type="term" value="P:actomyosin structure organization"/>
    <property type="evidence" value="ECO:0007669"/>
    <property type="project" value="TreeGrafter"/>
</dbReference>
<evidence type="ECO:0000256" key="1">
    <source>
        <dbReference type="ARBA" id="ARBA00022741"/>
    </source>
</evidence>
<feature type="compositionally biased region" description="Polar residues" evidence="8">
    <location>
        <begin position="385"/>
        <end position="398"/>
    </location>
</feature>
<dbReference type="EMBL" id="CAXKWB010000725">
    <property type="protein sequence ID" value="CAL4062103.1"/>
    <property type="molecule type" value="Genomic_DNA"/>
</dbReference>
<dbReference type="GO" id="GO:0003774">
    <property type="term" value="F:cytoskeletal motor activity"/>
    <property type="evidence" value="ECO:0007669"/>
    <property type="project" value="UniProtKB-UniRule"/>
</dbReference>
<dbReference type="SUPFAM" id="SSF52540">
    <property type="entry name" value="P-loop containing nucleoside triphosphate hydrolases"/>
    <property type="match status" value="1"/>
</dbReference>
<dbReference type="Gene3D" id="1.20.5.340">
    <property type="match status" value="1"/>
</dbReference>
<feature type="domain" description="Myosin motor" evidence="9">
    <location>
        <begin position="74"/>
        <end position="830"/>
    </location>
</feature>
<comment type="caution">
    <text evidence="6">Lacks conserved residue(s) required for the propagation of feature annotation.</text>
</comment>
<dbReference type="InterPro" id="IPR002928">
    <property type="entry name" value="Myosin_tail"/>
</dbReference>
<comment type="similarity">
    <text evidence="6">Belongs to the TRAFAC class myosin-kinesin ATPase superfamily. Myosin family.</text>
</comment>
<dbReference type="GO" id="GO:0051015">
    <property type="term" value="F:actin filament binding"/>
    <property type="evidence" value="ECO:0007669"/>
    <property type="project" value="TreeGrafter"/>
</dbReference>
<evidence type="ECO:0000256" key="4">
    <source>
        <dbReference type="ARBA" id="ARBA00023123"/>
    </source>
</evidence>
<feature type="coiled-coil region" evidence="7">
    <location>
        <begin position="894"/>
        <end position="991"/>
    </location>
</feature>
<dbReference type="Gene3D" id="3.30.70.1590">
    <property type="match status" value="1"/>
</dbReference>
<organism evidence="10 11">
    <name type="scientific">Meganyctiphanes norvegica</name>
    <name type="common">Northern krill</name>
    <name type="synonym">Thysanopoda norvegica</name>
    <dbReference type="NCBI Taxonomy" id="48144"/>
    <lineage>
        <taxon>Eukaryota</taxon>
        <taxon>Metazoa</taxon>
        <taxon>Ecdysozoa</taxon>
        <taxon>Arthropoda</taxon>
        <taxon>Crustacea</taxon>
        <taxon>Multicrustacea</taxon>
        <taxon>Malacostraca</taxon>
        <taxon>Eumalacostraca</taxon>
        <taxon>Eucarida</taxon>
        <taxon>Euphausiacea</taxon>
        <taxon>Euphausiidae</taxon>
        <taxon>Meganyctiphanes</taxon>
    </lineage>
</organism>
<keyword evidence="2 6" id="KW-0067">ATP-binding</keyword>
<feature type="coiled-coil region" evidence="7">
    <location>
        <begin position="1038"/>
        <end position="1107"/>
    </location>
</feature>
<proteinExistence type="inferred from homology"/>
<dbReference type="Gene3D" id="4.10.270.10">
    <property type="entry name" value="Myosin, subunit A"/>
    <property type="match status" value="1"/>
</dbReference>
<feature type="coiled-coil region" evidence="7">
    <location>
        <begin position="1150"/>
        <end position="1583"/>
    </location>
</feature>
<evidence type="ECO:0000313" key="11">
    <source>
        <dbReference type="Proteomes" id="UP001497623"/>
    </source>
</evidence>
<keyword evidence="1 6" id="KW-0547">Nucleotide-binding</keyword>
<dbReference type="PANTHER" id="PTHR45615:SF36">
    <property type="entry name" value="MYOSIN HEAVY CHAIN-LIKE, ISOFORM B-RELATED"/>
    <property type="match status" value="1"/>
</dbReference>
<dbReference type="Pfam" id="PF01576">
    <property type="entry name" value="Myosin_tail_1"/>
    <property type="match status" value="1"/>
</dbReference>
<dbReference type="Gene3D" id="1.20.58.530">
    <property type="match status" value="1"/>
</dbReference>
<comment type="caution">
    <text evidence="10">The sequence shown here is derived from an EMBL/GenBank/DDBJ whole genome shotgun (WGS) entry which is preliminary data.</text>
</comment>
<dbReference type="InterPro" id="IPR057772">
    <property type="entry name" value="SH3_Myo18a"/>
</dbReference>
<dbReference type="GO" id="GO:0005524">
    <property type="term" value="F:ATP binding"/>
    <property type="evidence" value="ECO:0007669"/>
    <property type="project" value="UniProtKB-UniRule"/>
</dbReference>
<dbReference type="GO" id="GO:0016460">
    <property type="term" value="C:myosin II complex"/>
    <property type="evidence" value="ECO:0007669"/>
    <property type="project" value="TreeGrafter"/>
</dbReference>
<dbReference type="InterPro" id="IPR036961">
    <property type="entry name" value="Kinesin_motor_dom_sf"/>
</dbReference>
<feature type="compositionally biased region" description="Acidic residues" evidence="8">
    <location>
        <begin position="1589"/>
        <end position="1602"/>
    </location>
</feature>
<dbReference type="PROSITE" id="PS51456">
    <property type="entry name" value="MYOSIN_MOTOR"/>
    <property type="match status" value="1"/>
</dbReference>
<sequence>ARSEEQVAAAAAWQDAERVWLVHRGGFCAARQLRETDSGEPLPEGTVRLKLDHNADVIQVDEDDVEKANPPTFDRCEDLASLRYLNESSVLHTLRQRYGSNLIHTYAGGSLVVINPTSPLAIYSEKVIQMFKGCKLEDMPPHIYSAAQATYRDLLATRRDQSIVFLGRSGAGKTTNFRHVLHYLALAAGTNNKILTVEKLNAISTLLEAFGNSRTIMNTNATRFTQIFSLDFDHSGQIASASVQVYMPEKTRVVRRPEGEPNYHIFYQLLSGADDDIRRELGLDNLSEPNLFMTPLQRSEDRQKAGIAWARIRAALDVLNVSKEEQKSIWCVLAAIYHLGCAGAVRAAGGSKWQFSKPGSAQRAANLLGTPIEELARGIFHATPTTPSTRASFRTASPTDRPAERPEGLEALEGMAAGLYNEAFNACVALINRCISTNAHTSNSILVVDAPGFQNPASCGRTSGASFHDLCHNYTQERLQMLFHDTTFTAQTDRYAQENIEYGDVADELGTPAPLIALIDKASTNCVVRSSQTDLKEADRRGLLWLLDEEAIFPGASDQSFLERLYSHYGNREYSQLLKKGASTDQFTLQHFQGTNPVTYSTQGWLKMSRENPVMRQAAALLQESNKEALSRLFVLSRGPVSNTISGSVVGIEGSQSLRRASSIRRAFTTGTAGIKRKSRCLQVKFTADGIIDNLRRCKLRFVHCLLPQHNAGLCDLKSSLLMPNKTTSSDDILLNVPLVRSQLRGSQILDALRLHKQGFPEHLQYSEFRRRFSVLAPADARAQPPVLDERAAVEAILAHLDLDSSAYRLGLSQIFFRTGSISRLEEQRDLVLTDTITRFQAHCRAHLARKRLHKRRVQETAIRCIQKNVRKFMGVREWPWWRLLVRVTPLLNVHRTEEELRATKDELESLRSKLEKSEKERSTLKNDNDKLEARLSEITADLTEEHSTATLAGERLEAEQAERMKLEKEVTILQDDVKRIERERNNIELESLHRRTDMLLNSEVNGDLDDDEMDYSLYKRKYEWCLKEIDVLKKQLKTQQEDDLDQLLLLKKQLEKKVGDANEEADEQRQVVAQMKKKSQRLTAEMNDLKILLEEQSSRNNLLEKKQRKFDQDVHIIQEELRHERMSKDKIQREKDSTLSEKFSFEQEVSTLKLELELKEEKVSALNRELDDLNSSGKVEEEVSTLKRAKHELELRIKDQEEELDDLAGQVQMLEGAKVRLEMSIEQMRKENRKEIQNREEELDEVRMGAQKKIKALEQQIENEHEERTLLVRERHELERRIADLQERTITSIDEDYVHKIKKELKKTKVLLKDTQTMLDKAQSEGSSKLLVRQLKTQLEDAEFAKTAAIKARQSAEADLQELQASLDEAQRLKKDAEERTGRLIKDKSELQTQLDESEEEVAEVMKKYKATVSQLSVDQISLSEQSQLISELEHEKQMMHDRLNEMTSKVEVLEGETANIHTQRRLEMKIKEMESKLELELTTRQRLESQIGRLKDQMERLGGECESSKLKESQSIDHSKKLGRQLREAKEDLSTLQQRYTDVSNKKQETEKQMELQDSEIATLKSDLKLAFKRIEEFQQALQGDLSDSDSDISDSDSDSDAGSLSSYLTASLRQHTRSSSNSTLRTPPSELQQERGEPAHSPTSEGAMSMISEDEEFNTKESFA</sequence>
<dbReference type="FunFam" id="3.40.850.10:FF:000020">
    <property type="entry name" value="unconventional myosin-XVIIIa isoform X1"/>
    <property type="match status" value="1"/>
</dbReference>
<dbReference type="Gene3D" id="1.20.120.720">
    <property type="entry name" value="Myosin VI head, motor domain, U50 subdomain"/>
    <property type="match status" value="1"/>
</dbReference>
<dbReference type="PRINTS" id="PR00193">
    <property type="entry name" value="MYOSINHEAVY"/>
</dbReference>
<feature type="binding site" evidence="6">
    <location>
        <begin position="167"/>
        <end position="174"/>
    </location>
    <ligand>
        <name>ATP</name>
        <dbReference type="ChEBI" id="CHEBI:30616"/>
    </ligand>
</feature>
<dbReference type="InterPro" id="IPR001609">
    <property type="entry name" value="Myosin_head_motor_dom-like"/>
</dbReference>
<evidence type="ECO:0000256" key="7">
    <source>
        <dbReference type="SAM" id="Coils"/>
    </source>
</evidence>
<evidence type="ECO:0000256" key="8">
    <source>
        <dbReference type="SAM" id="MobiDB-lite"/>
    </source>
</evidence>
<name>A0AAV2PNH5_MEGNR</name>
<feature type="compositionally biased region" description="Polar residues" evidence="8">
    <location>
        <begin position="1610"/>
        <end position="1634"/>
    </location>
</feature>
<dbReference type="SMART" id="SM00242">
    <property type="entry name" value="MYSc"/>
    <property type="match status" value="1"/>
</dbReference>
<feature type="non-terminal residue" evidence="10">
    <location>
        <position position="1"/>
    </location>
</feature>
<evidence type="ECO:0000313" key="10">
    <source>
        <dbReference type="EMBL" id="CAL4062103.1"/>
    </source>
</evidence>
<accession>A0AAV2PNH5</accession>
<dbReference type="PANTHER" id="PTHR45615">
    <property type="entry name" value="MYOSIN HEAVY CHAIN, NON-MUSCLE"/>
    <property type="match status" value="1"/>
</dbReference>
<dbReference type="Pfam" id="PF24556">
    <property type="entry name" value="SH3_Myosin-XVIIIa"/>
    <property type="match status" value="1"/>
</dbReference>
<keyword evidence="4 6" id="KW-0518">Myosin</keyword>
<evidence type="ECO:0000256" key="6">
    <source>
        <dbReference type="PROSITE-ProRule" id="PRU00782"/>
    </source>
</evidence>
<feature type="region of interest" description="Disordered" evidence="8">
    <location>
        <begin position="385"/>
        <end position="405"/>
    </location>
</feature>
<dbReference type="Gene3D" id="3.40.850.10">
    <property type="entry name" value="Kinesin motor domain"/>
    <property type="match status" value="1"/>
</dbReference>
<dbReference type="Gene3D" id="1.10.10.820">
    <property type="match status" value="1"/>
</dbReference>
<protein>
    <recommendedName>
        <fullName evidence="9">Myosin motor domain-containing protein</fullName>
    </recommendedName>
</protein>
<evidence type="ECO:0000259" key="9">
    <source>
        <dbReference type="PROSITE" id="PS51456"/>
    </source>
</evidence>
<keyword evidence="11" id="KW-1185">Reference proteome</keyword>
<dbReference type="InterPro" id="IPR000048">
    <property type="entry name" value="IQ_motif_EF-hand-BS"/>
</dbReference>
<dbReference type="Proteomes" id="UP001497623">
    <property type="component" value="Unassembled WGS sequence"/>
</dbReference>
<dbReference type="InterPro" id="IPR036064">
    <property type="entry name" value="MYSc_Myo18"/>
</dbReference>
<evidence type="ECO:0000256" key="5">
    <source>
        <dbReference type="ARBA" id="ARBA00023175"/>
    </source>
</evidence>
<dbReference type="GO" id="GO:0030017">
    <property type="term" value="C:sarcomere"/>
    <property type="evidence" value="ECO:0007669"/>
    <property type="project" value="UniProtKB-ARBA"/>
</dbReference>
<dbReference type="CDD" id="cd01386">
    <property type="entry name" value="MYSc_Myo18"/>
    <property type="match status" value="1"/>
</dbReference>
<keyword evidence="6" id="KW-0009">Actin-binding</keyword>
<dbReference type="InterPro" id="IPR027417">
    <property type="entry name" value="P-loop_NTPase"/>
</dbReference>
<dbReference type="GO" id="GO:0032982">
    <property type="term" value="C:myosin filament"/>
    <property type="evidence" value="ECO:0007669"/>
    <property type="project" value="TreeGrafter"/>
</dbReference>
<keyword evidence="3 7" id="KW-0175">Coiled coil</keyword>
<reference evidence="10 11" key="1">
    <citation type="submission" date="2024-05" db="EMBL/GenBank/DDBJ databases">
        <authorList>
            <person name="Wallberg A."/>
        </authorList>
    </citation>
    <scope>NUCLEOTIDE SEQUENCE [LARGE SCALE GENOMIC DNA]</scope>
</reference>